<keyword evidence="2" id="KW-0238">DNA-binding</keyword>
<gene>
    <name evidence="2" type="ORF">SAMN02910293_01200</name>
</gene>
<reference evidence="2 3" key="1">
    <citation type="submission" date="2016-10" db="EMBL/GenBank/DDBJ databases">
        <authorList>
            <person name="de Groot N.N."/>
        </authorList>
    </citation>
    <scope>NUCLEOTIDE SEQUENCE [LARGE SCALE GENOMIC DNA]</scope>
    <source>
        <strain evidence="2 3">A-4</strain>
    </source>
</reference>
<evidence type="ECO:0000313" key="3">
    <source>
        <dbReference type="Proteomes" id="UP000182508"/>
    </source>
</evidence>
<evidence type="ECO:0000259" key="1">
    <source>
        <dbReference type="PROSITE" id="PS50930"/>
    </source>
</evidence>
<dbReference type="PROSITE" id="PS50930">
    <property type="entry name" value="HTH_LYTTR"/>
    <property type="match status" value="1"/>
</dbReference>
<dbReference type="eggNOG" id="COG3279">
    <property type="taxonomic scope" value="Bacteria"/>
</dbReference>
<organism evidence="2 3">
    <name type="scientific">Streptococcus henryi</name>
    <dbReference type="NCBI Taxonomy" id="439219"/>
    <lineage>
        <taxon>Bacteria</taxon>
        <taxon>Bacillati</taxon>
        <taxon>Bacillota</taxon>
        <taxon>Bacilli</taxon>
        <taxon>Lactobacillales</taxon>
        <taxon>Streptococcaceae</taxon>
        <taxon>Streptococcus</taxon>
    </lineage>
</organism>
<evidence type="ECO:0000313" key="2">
    <source>
        <dbReference type="EMBL" id="SDB23838.1"/>
    </source>
</evidence>
<sequence length="110" mass="13113">MRSIIVNDQKVQVKVDLMDIFYITPASDKNHILKVVTVNGVYEIYNSLTNVEDKLSFIFYRCHRKYIVNLEKIRALDKVNRTIMFLDEAIDTISYSRLKQKELEKLWKQI</sequence>
<protein>
    <submittedName>
        <fullName evidence="2">LytTr DNA-binding domain-containing protein</fullName>
    </submittedName>
</protein>
<dbReference type="PANTHER" id="PTHR37299:SF1">
    <property type="entry name" value="STAGE 0 SPORULATION PROTEIN A HOMOLOG"/>
    <property type="match status" value="1"/>
</dbReference>
<name>A0A1G6BT93_9STRE</name>
<dbReference type="InterPro" id="IPR007492">
    <property type="entry name" value="LytTR_DNA-bd_dom"/>
</dbReference>
<dbReference type="PANTHER" id="PTHR37299">
    <property type="entry name" value="TRANSCRIPTIONAL REGULATOR-RELATED"/>
    <property type="match status" value="1"/>
</dbReference>
<dbReference type="GO" id="GO:0000156">
    <property type="term" value="F:phosphorelay response regulator activity"/>
    <property type="evidence" value="ECO:0007669"/>
    <property type="project" value="InterPro"/>
</dbReference>
<keyword evidence="3" id="KW-1185">Reference proteome</keyword>
<dbReference type="STRING" id="439219.SAMN02910293_01200"/>
<dbReference type="EMBL" id="FMXP01000014">
    <property type="protein sequence ID" value="SDB23838.1"/>
    <property type="molecule type" value="Genomic_DNA"/>
</dbReference>
<accession>A0A1G6BT93</accession>
<feature type="domain" description="HTH LytTR-type" evidence="1">
    <location>
        <begin position="4"/>
        <end position="109"/>
    </location>
</feature>
<dbReference type="GO" id="GO:0003677">
    <property type="term" value="F:DNA binding"/>
    <property type="evidence" value="ECO:0007669"/>
    <property type="project" value="UniProtKB-KW"/>
</dbReference>
<dbReference type="AlphaFoldDB" id="A0A1G6BT93"/>
<dbReference type="Gene3D" id="2.40.50.1020">
    <property type="entry name" value="LytTr DNA-binding domain"/>
    <property type="match status" value="1"/>
</dbReference>
<dbReference type="RefSeq" id="WP_018164075.1">
    <property type="nucleotide sequence ID" value="NZ_FMXP01000014.1"/>
</dbReference>
<dbReference type="Pfam" id="PF04397">
    <property type="entry name" value="LytTR"/>
    <property type="match status" value="1"/>
</dbReference>
<dbReference type="SMART" id="SM00850">
    <property type="entry name" value="LytTR"/>
    <property type="match status" value="1"/>
</dbReference>
<dbReference type="InterPro" id="IPR046947">
    <property type="entry name" value="LytR-like"/>
</dbReference>
<proteinExistence type="predicted"/>
<dbReference type="Proteomes" id="UP000182508">
    <property type="component" value="Unassembled WGS sequence"/>
</dbReference>